<reference evidence="2" key="1">
    <citation type="submission" date="2020-08" db="EMBL/GenBank/DDBJ databases">
        <authorList>
            <person name="Cejkova D."/>
            <person name="Kubasova T."/>
            <person name="Jahodarova E."/>
            <person name="Rychlik I."/>
        </authorList>
    </citation>
    <scope>NUCLEOTIDE SEQUENCE</scope>
    <source>
        <strain evidence="2">An559</strain>
    </source>
</reference>
<accession>A0A938X8V2</accession>
<comment type="caution">
    <text evidence="2">The sequence shown here is derived from an EMBL/GenBank/DDBJ whole genome shotgun (WGS) entry which is preliminary data.</text>
</comment>
<proteinExistence type="predicted"/>
<dbReference type="InterPro" id="IPR023833">
    <property type="entry name" value="Signal_pept_SipW-depend-type"/>
</dbReference>
<dbReference type="Proteomes" id="UP000774750">
    <property type="component" value="Unassembled WGS sequence"/>
</dbReference>
<dbReference type="EMBL" id="JACJKY010000013">
    <property type="protein sequence ID" value="MBM6921255.1"/>
    <property type="molecule type" value="Genomic_DNA"/>
</dbReference>
<evidence type="ECO:0000313" key="3">
    <source>
        <dbReference type="Proteomes" id="UP000774750"/>
    </source>
</evidence>
<protein>
    <recommendedName>
        <fullName evidence="4">SipW-cognate class signal peptide</fullName>
    </recommendedName>
</protein>
<reference evidence="2" key="2">
    <citation type="journal article" date="2021" name="Sci. Rep.">
        <title>The distribution of antibiotic resistance genes in chicken gut microbiota commensals.</title>
        <authorList>
            <person name="Juricova H."/>
            <person name="Matiasovicova J."/>
            <person name="Kubasova T."/>
            <person name="Cejkova D."/>
            <person name="Rychlik I."/>
        </authorList>
    </citation>
    <scope>NUCLEOTIDE SEQUENCE</scope>
    <source>
        <strain evidence="2">An559</strain>
    </source>
</reference>
<dbReference type="AlphaFoldDB" id="A0A938X8V2"/>
<feature type="signal peptide" evidence="1">
    <location>
        <begin position="1"/>
        <end position="24"/>
    </location>
</feature>
<dbReference type="RefSeq" id="WP_204447005.1">
    <property type="nucleotide sequence ID" value="NZ_JACJKY010000013.1"/>
</dbReference>
<name>A0A938X8V2_9FIRM</name>
<evidence type="ECO:0000256" key="1">
    <source>
        <dbReference type="SAM" id="SignalP"/>
    </source>
</evidence>
<gene>
    <name evidence="2" type="ORF">H6A12_08820</name>
</gene>
<organism evidence="2 3">
    <name type="scientific">Merdimmobilis hominis</name>
    <dbReference type="NCBI Taxonomy" id="2897707"/>
    <lineage>
        <taxon>Bacteria</taxon>
        <taxon>Bacillati</taxon>
        <taxon>Bacillota</taxon>
        <taxon>Clostridia</taxon>
        <taxon>Eubacteriales</taxon>
        <taxon>Oscillospiraceae</taxon>
        <taxon>Merdimmobilis</taxon>
    </lineage>
</organism>
<keyword evidence="1" id="KW-0732">Signal</keyword>
<evidence type="ECO:0000313" key="2">
    <source>
        <dbReference type="EMBL" id="MBM6921255.1"/>
    </source>
</evidence>
<feature type="chain" id="PRO_5037188227" description="SipW-cognate class signal peptide" evidence="1">
    <location>
        <begin position="25"/>
        <end position="188"/>
    </location>
</feature>
<sequence length="188" mass="20283">MKKKLLAIALAVMCLSIAAYGTLAYFTASDTATNVVTAGNVEIELKETTAVDGQETPGEFEDLSGIVAGQEVSKIVQVENVGDNPAYVRIEVEKAITLAEGMSGEVDLSLIQLDFNTADWVEKDGYYYYKHPVAANEITTPLFTTVTFGQDMDNLYQNSKATITVQAQAVQSQNNGSDVLNASGWPQE</sequence>
<dbReference type="Pfam" id="PF12389">
    <property type="entry name" value="Peptidase_M73"/>
    <property type="match status" value="1"/>
</dbReference>
<dbReference type="NCBIfam" id="TIGR04088">
    <property type="entry name" value="cognate_SipW"/>
    <property type="match status" value="1"/>
</dbReference>
<evidence type="ECO:0008006" key="4">
    <source>
        <dbReference type="Google" id="ProtNLM"/>
    </source>
</evidence>
<dbReference type="InterPro" id="IPR022121">
    <property type="entry name" value="Peptidase_M73_camelysin"/>
</dbReference>
<keyword evidence="3" id="KW-1185">Reference proteome</keyword>